<evidence type="ECO:0000256" key="1">
    <source>
        <dbReference type="SAM" id="MobiDB-lite"/>
    </source>
</evidence>
<keyword evidence="3" id="KW-1185">Reference proteome</keyword>
<reference evidence="2 3" key="1">
    <citation type="submission" date="2024-09" db="EMBL/GenBank/DDBJ databases">
        <title>Chromosome-scale assembly of Riccia fluitans.</title>
        <authorList>
            <person name="Paukszto L."/>
            <person name="Sawicki J."/>
            <person name="Karawczyk K."/>
            <person name="Piernik-Szablinska J."/>
            <person name="Szczecinska M."/>
            <person name="Mazdziarz M."/>
        </authorList>
    </citation>
    <scope>NUCLEOTIDE SEQUENCE [LARGE SCALE GENOMIC DNA]</scope>
    <source>
        <strain evidence="2">Rf_01</strain>
        <tissue evidence="2">Aerial parts of the thallus</tissue>
    </source>
</reference>
<feature type="region of interest" description="Disordered" evidence="1">
    <location>
        <begin position="1"/>
        <end position="84"/>
    </location>
</feature>
<feature type="compositionally biased region" description="Polar residues" evidence="1">
    <location>
        <begin position="69"/>
        <end position="84"/>
    </location>
</feature>
<evidence type="ECO:0000313" key="3">
    <source>
        <dbReference type="Proteomes" id="UP001605036"/>
    </source>
</evidence>
<proteinExistence type="predicted"/>
<evidence type="ECO:0000313" key="2">
    <source>
        <dbReference type="EMBL" id="KAL2621577.1"/>
    </source>
</evidence>
<dbReference type="Proteomes" id="UP001605036">
    <property type="component" value="Unassembled WGS sequence"/>
</dbReference>
<sequence length="84" mass="9137">MGVDPKRHKIARRPHKASKKWKAGEIGTCGNTWQEFPQSGNTDNAEACEGINMESPGTSEAPPSKLDKSTNPQHFDQMVGTASQ</sequence>
<accession>A0ABD1Y792</accession>
<dbReference type="EMBL" id="JBHFFA010000006">
    <property type="protein sequence ID" value="KAL2621577.1"/>
    <property type="molecule type" value="Genomic_DNA"/>
</dbReference>
<dbReference type="AlphaFoldDB" id="A0ABD1Y792"/>
<name>A0ABD1Y792_9MARC</name>
<organism evidence="2 3">
    <name type="scientific">Riccia fluitans</name>
    <dbReference type="NCBI Taxonomy" id="41844"/>
    <lineage>
        <taxon>Eukaryota</taxon>
        <taxon>Viridiplantae</taxon>
        <taxon>Streptophyta</taxon>
        <taxon>Embryophyta</taxon>
        <taxon>Marchantiophyta</taxon>
        <taxon>Marchantiopsida</taxon>
        <taxon>Marchantiidae</taxon>
        <taxon>Marchantiales</taxon>
        <taxon>Ricciaceae</taxon>
        <taxon>Riccia</taxon>
    </lineage>
</organism>
<comment type="caution">
    <text evidence="2">The sequence shown here is derived from an EMBL/GenBank/DDBJ whole genome shotgun (WGS) entry which is preliminary data.</text>
</comment>
<feature type="compositionally biased region" description="Basic residues" evidence="1">
    <location>
        <begin position="1"/>
        <end position="21"/>
    </location>
</feature>
<gene>
    <name evidence="2" type="ORF">R1flu_001782</name>
</gene>
<feature type="compositionally biased region" description="Polar residues" evidence="1">
    <location>
        <begin position="29"/>
        <end position="44"/>
    </location>
</feature>
<protein>
    <submittedName>
        <fullName evidence="2">Uncharacterized protein</fullName>
    </submittedName>
</protein>